<feature type="region of interest" description="Disordered" evidence="1">
    <location>
        <begin position="108"/>
        <end position="129"/>
    </location>
</feature>
<comment type="caution">
    <text evidence="2">The sequence shown here is derived from an EMBL/GenBank/DDBJ whole genome shotgun (WGS) entry which is preliminary data.</text>
</comment>
<evidence type="ECO:0000313" key="3">
    <source>
        <dbReference type="Proteomes" id="UP000187209"/>
    </source>
</evidence>
<proteinExistence type="predicted"/>
<dbReference type="Proteomes" id="UP000187209">
    <property type="component" value="Unassembled WGS sequence"/>
</dbReference>
<keyword evidence="3" id="KW-1185">Reference proteome</keyword>
<organism evidence="2 3">
    <name type="scientific">Stentor coeruleus</name>
    <dbReference type="NCBI Taxonomy" id="5963"/>
    <lineage>
        <taxon>Eukaryota</taxon>
        <taxon>Sar</taxon>
        <taxon>Alveolata</taxon>
        <taxon>Ciliophora</taxon>
        <taxon>Postciliodesmatophora</taxon>
        <taxon>Heterotrichea</taxon>
        <taxon>Heterotrichida</taxon>
        <taxon>Stentoridae</taxon>
        <taxon>Stentor</taxon>
    </lineage>
</organism>
<protein>
    <submittedName>
        <fullName evidence="2">Uncharacterized protein</fullName>
    </submittedName>
</protein>
<dbReference type="EMBL" id="MPUH01000721">
    <property type="protein sequence ID" value="OMJ74917.1"/>
    <property type="molecule type" value="Genomic_DNA"/>
</dbReference>
<gene>
    <name evidence="2" type="ORF">SteCoe_26056</name>
</gene>
<name>A0A1R2BDS0_9CILI</name>
<sequence>MIRQYKSLDKRLYIFKDDIRKRKPETIVMKKFKSLKESESHPKKEYVRCKVIRGHKKLIRSIIDSKLPVKGIAKFNNKDKNQLYYYRLFQDQYADNIQQLDLVSKTDAGPLTDGKSKRPNQKKGKDTESSFNNTFCREYFSTQAVKESFFIFIELIFSDFNPEELKKKFGFKCCQMTIHTLVCYDKWMVLKFYLQDEIFKTLEIDKPEGNFELCNKLPSIAAIGELDGIDLEVNDETMADLESAIHPIKIEEEKTIKI</sequence>
<accession>A0A1R2BDS0</accession>
<reference evidence="2 3" key="1">
    <citation type="submission" date="2016-11" db="EMBL/GenBank/DDBJ databases">
        <title>The macronuclear genome of Stentor coeruleus: a giant cell with tiny introns.</title>
        <authorList>
            <person name="Slabodnick M."/>
            <person name="Ruby J.G."/>
            <person name="Reiff S.B."/>
            <person name="Swart E.C."/>
            <person name="Gosai S."/>
            <person name="Prabakaran S."/>
            <person name="Witkowska E."/>
            <person name="Larue G.E."/>
            <person name="Fisher S."/>
            <person name="Freeman R.M."/>
            <person name="Gunawardena J."/>
            <person name="Chu W."/>
            <person name="Stover N.A."/>
            <person name="Gregory B.D."/>
            <person name="Nowacki M."/>
            <person name="Derisi J."/>
            <person name="Roy S.W."/>
            <person name="Marshall W.F."/>
            <person name="Sood P."/>
        </authorList>
    </citation>
    <scope>NUCLEOTIDE SEQUENCE [LARGE SCALE GENOMIC DNA]</scope>
    <source>
        <strain evidence="2">WM001</strain>
    </source>
</reference>
<dbReference type="AlphaFoldDB" id="A0A1R2BDS0"/>
<evidence type="ECO:0000313" key="2">
    <source>
        <dbReference type="EMBL" id="OMJ74917.1"/>
    </source>
</evidence>
<evidence type="ECO:0000256" key="1">
    <source>
        <dbReference type="SAM" id="MobiDB-lite"/>
    </source>
</evidence>